<reference evidence="2 3" key="1">
    <citation type="submission" date="2018-11" db="EMBL/GenBank/DDBJ databases">
        <title>Genome sequence of Saitozyma podzolica DSM 27192.</title>
        <authorList>
            <person name="Aliyu H."/>
            <person name="Gorte O."/>
            <person name="Ochsenreither K."/>
        </authorList>
    </citation>
    <scope>NUCLEOTIDE SEQUENCE [LARGE SCALE GENOMIC DNA]</scope>
    <source>
        <strain evidence="2 3">DSM 27192</strain>
    </source>
</reference>
<feature type="region of interest" description="Disordered" evidence="1">
    <location>
        <begin position="1"/>
        <end position="61"/>
    </location>
</feature>
<evidence type="ECO:0000313" key="2">
    <source>
        <dbReference type="EMBL" id="RSH94313.1"/>
    </source>
</evidence>
<dbReference type="AlphaFoldDB" id="A0A427YT44"/>
<feature type="compositionally biased region" description="Low complexity" evidence="1">
    <location>
        <begin position="475"/>
        <end position="490"/>
    </location>
</feature>
<comment type="caution">
    <text evidence="2">The sequence shown here is derived from an EMBL/GenBank/DDBJ whole genome shotgun (WGS) entry which is preliminary data.</text>
</comment>
<feature type="compositionally biased region" description="Gly residues" evidence="1">
    <location>
        <begin position="575"/>
        <end position="621"/>
    </location>
</feature>
<feature type="compositionally biased region" description="Basic and acidic residues" evidence="1">
    <location>
        <begin position="510"/>
        <end position="520"/>
    </location>
</feature>
<feature type="region of interest" description="Disordered" evidence="1">
    <location>
        <begin position="408"/>
        <end position="644"/>
    </location>
</feature>
<gene>
    <name evidence="2" type="ORF">EHS25_004116</name>
</gene>
<dbReference type="EMBL" id="RSCD01000002">
    <property type="protein sequence ID" value="RSH94313.1"/>
    <property type="molecule type" value="Genomic_DNA"/>
</dbReference>
<evidence type="ECO:0000313" key="3">
    <source>
        <dbReference type="Proteomes" id="UP000279259"/>
    </source>
</evidence>
<dbReference type="Proteomes" id="UP000279259">
    <property type="component" value="Unassembled WGS sequence"/>
</dbReference>
<name>A0A427YT44_9TREE</name>
<feature type="compositionally biased region" description="Low complexity" evidence="1">
    <location>
        <begin position="37"/>
        <end position="48"/>
    </location>
</feature>
<feature type="compositionally biased region" description="Low complexity" evidence="1">
    <location>
        <begin position="255"/>
        <end position="275"/>
    </location>
</feature>
<dbReference type="STRING" id="1890683.A0A427YT44"/>
<evidence type="ECO:0000256" key="1">
    <source>
        <dbReference type="SAM" id="MobiDB-lite"/>
    </source>
</evidence>
<accession>A0A427YT44</accession>
<feature type="region of interest" description="Disordered" evidence="1">
    <location>
        <begin position="255"/>
        <end position="370"/>
    </location>
</feature>
<sequence>MSSIVEALKPKKAKKKVGAGTSEGVKPPSNKEPAPETPVTPATGAATPQVVEEEGVGKSKGPVEEVIAKRARQLAKKLQRFRAYAAQSPETLNADQRSAIATLPVLESAYNELQDLIKPGGPVEVAELNESAKLRAARDEAVKSAESAAASRVSEYEDKLVTPLSLFLRLYALLHPARPSDHEHLTFGHLVLPSALQDEVQATDVLRVGRMYEDLIGGGEPAKAVLAELVRGSTGEDEDNDHVYHLLFLLSQPEQSTSFPSSSPPSESAPETAPETIPEDAELPTSSTDIGVPTEVVPPTSLPASRRESEFGVPNGHATELSSTNDEAGVGGVTEPKSGYGGGSGGGAGGAGGALNFLQEDELQGASDESFEMVPSMASHETSGLQPPISAPVIAPQAVAAEPATTSSFNWADDHDDELAPPVSTLPSQAKVDEEVIGSAPIQESRPAVALVQENETTLPQVTEAVDAPSAVESATAPATTALPVPAALAQGSSPQVRKGGQGRGRGGRPPREGGREGGGGRKPGQGPREGRSAGAGAGQGVQHTAQAAENGPKVLVDEDGFELKVRKTPPVTRGGRGGRGGPGAGGERGRGAGRGRGGARGGARTGSGSGERAGQEGGAGAAPKSKPLFKPTTVAPVGTVPGQ</sequence>
<feature type="compositionally biased region" description="Gly residues" evidence="1">
    <location>
        <begin position="339"/>
        <end position="353"/>
    </location>
</feature>
<proteinExistence type="predicted"/>
<organism evidence="2 3">
    <name type="scientific">Saitozyma podzolica</name>
    <dbReference type="NCBI Taxonomy" id="1890683"/>
    <lineage>
        <taxon>Eukaryota</taxon>
        <taxon>Fungi</taxon>
        <taxon>Dikarya</taxon>
        <taxon>Basidiomycota</taxon>
        <taxon>Agaricomycotina</taxon>
        <taxon>Tremellomycetes</taxon>
        <taxon>Tremellales</taxon>
        <taxon>Trimorphomycetaceae</taxon>
        <taxon>Saitozyma</taxon>
    </lineage>
</organism>
<dbReference type="OrthoDB" id="2409325at2759"/>
<protein>
    <submittedName>
        <fullName evidence="2">Uncharacterized protein</fullName>
    </submittedName>
</protein>
<keyword evidence="3" id="KW-1185">Reference proteome</keyword>